<keyword evidence="4 7" id="KW-1133">Transmembrane helix</keyword>
<evidence type="ECO:0000256" key="2">
    <source>
        <dbReference type="ARBA" id="ARBA00022448"/>
    </source>
</evidence>
<evidence type="ECO:0008006" key="10">
    <source>
        <dbReference type="Google" id="ProtNLM"/>
    </source>
</evidence>
<dbReference type="InterPro" id="IPR002293">
    <property type="entry name" value="AA/rel_permease1"/>
</dbReference>
<dbReference type="STRING" id="348802.A0A0D2EBL9"/>
<dbReference type="GO" id="GO:0022857">
    <property type="term" value="F:transmembrane transporter activity"/>
    <property type="evidence" value="ECO:0007669"/>
    <property type="project" value="InterPro"/>
</dbReference>
<feature type="region of interest" description="Disordered" evidence="6">
    <location>
        <begin position="493"/>
        <end position="515"/>
    </location>
</feature>
<feature type="transmembrane region" description="Helical" evidence="7">
    <location>
        <begin position="25"/>
        <end position="47"/>
    </location>
</feature>
<feature type="transmembrane region" description="Helical" evidence="7">
    <location>
        <begin position="217"/>
        <end position="234"/>
    </location>
</feature>
<keyword evidence="2" id="KW-0813">Transport</keyword>
<dbReference type="PIRSF" id="PIRSF006060">
    <property type="entry name" value="AA_transporter"/>
    <property type="match status" value="1"/>
</dbReference>
<keyword evidence="5 7" id="KW-0472">Membrane</keyword>
<protein>
    <recommendedName>
        <fullName evidence="10">Choline transport protein</fullName>
    </recommendedName>
</protein>
<dbReference type="GO" id="GO:0016020">
    <property type="term" value="C:membrane"/>
    <property type="evidence" value="ECO:0007669"/>
    <property type="project" value="UniProtKB-SubCell"/>
</dbReference>
<evidence type="ECO:0000256" key="4">
    <source>
        <dbReference type="ARBA" id="ARBA00022989"/>
    </source>
</evidence>
<feature type="transmembrane region" description="Helical" evidence="7">
    <location>
        <begin position="295"/>
        <end position="320"/>
    </location>
</feature>
<feature type="transmembrane region" description="Helical" evidence="7">
    <location>
        <begin position="427"/>
        <end position="450"/>
    </location>
</feature>
<feature type="transmembrane region" description="Helical" evidence="7">
    <location>
        <begin position="54"/>
        <end position="80"/>
    </location>
</feature>
<dbReference type="HOGENOM" id="CLU_004495_6_2_1"/>
<proteinExistence type="predicted"/>
<feature type="transmembrane region" description="Helical" evidence="7">
    <location>
        <begin position="356"/>
        <end position="376"/>
    </location>
</feature>
<feature type="transmembrane region" description="Helical" evidence="7">
    <location>
        <begin position="100"/>
        <end position="117"/>
    </location>
</feature>
<evidence type="ECO:0000256" key="7">
    <source>
        <dbReference type="SAM" id="Phobius"/>
    </source>
</evidence>
<dbReference type="Pfam" id="PF13520">
    <property type="entry name" value="AA_permease_2"/>
    <property type="match status" value="1"/>
</dbReference>
<dbReference type="OrthoDB" id="4476201at2759"/>
<evidence type="ECO:0000256" key="3">
    <source>
        <dbReference type="ARBA" id="ARBA00022692"/>
    </source>
</evidence>
<feature type="transmembrane region" description="Helical" evidence="7">
    <location>
        <begin position="456"/>
        <end position="477"/>
    </location>
</feature>
<keyword evidence="3 7" id="KW-0812">Transmembrane</keyword>
<dbReference type="GeneID" id="25329626"/>
<name>A0A0D2EBL9_9EURO</name>
<feature type="transmembrane region" description="Helical" evidence="7">
    <location>
        <begin position="382"/>
        <end position="406"/>
    </location>
</feature>
<feature type="transmembrane region" description="Helical" evidence="7">
    <location>
        <begin position="177"/>
        <end position="197"/>
    </location>
</feature>
<dbReference type="PANTHER" id="PTHR45649">
    <property type="entry name" value="AMINO-ACID PERMEASE BAT1"/>
    <property type="match status" value="1"/>
</dbReference>
<evidence type="ECO:0000256" key="1">
    <source>
        <dbReference type="ARBA" id="ARBA00004141"/>
    </source>
</evidence>
<feature type="transmembrane region" description="Helical" evidence="7">
    <location>
        <begin position="124"/>
        <end position="143"/>
    </location>
</feature>
<comment type="subcellular location">
    <subcellularLocation>
        <location evidence="1">Membrane</location>
        <topology evidence="1">Multi-pass membrane protein</topology>
    </subcellularLocation>
</comment>
<evidence type="ECO:0000256" key="6">
    <source>
        <dbReference type="SAM" id="MobiDB-lite"/>
    </source>
</evidence>
<organism evidence="8 9">
    <name type="scientific">Exophiala xenobiotica</name>
    <dbReference type="NCBI Taxonomy" id="348802"/>
    <lineage>
        <taxon>Eukaryota</taxon>
        <taxon>Fungi</taxon>
        <taxon>Dikarya</taxon>
        <taxon>Ascomycota</taxon>
        <taxon>Pezizomycotina</taxon>
        <taxon>Eurotiomycetes</taxon>
        <taxon>Chaetothyriomycetidae</taxon>
        <taxon>Chaetothyriales</taxon>
        <taxon>Herpotrichiellaceae</taxon>
        <taxon>Exophiala</taxon>
    </lineage>
</organism>
<keyword evidence="9" id="KW-1185">Reference proteome</keyword>
<feature type="transmembrane region" description="Helical" evidence="7">
    <location>
        <begin position="254"/>
        <end position="275"/>
    </location>
</feature>
<dbReference type="PANTHER" id="PTHR45649:SF14">
    <property type="entry name" value="GABA PERMEASE"/>
    <property type="match status" value="1"/>
</dbReference>
<evidence type="ECO:0000313" key="8">
    <source>
        <dbReference type="EMBL" id="KIW52045.1"/>
    </source>
</evidence>
<evidence type="ECO:0000313" key="9">
    <source>
        <dbReference type="Proteomes" id="UP000054342"/>
    </source>
</evidence>
<gene>
    <name evidence="8" type="ORF">PV05_07718</name>
</gene>
<dbReference type="Proteomes" id="UP000054342">
    <property type="component" value="Unassembled WGS sequence"/>
</dbReference>
<accession>A0A0D2EBL9</accession>
<reference evidence="8 9" key="1">
    <citation type="submission" date="2015-01" db="EMBL/GenBank/DDBJ databases">
        <title>The Genome Sequence of Exophiala xenobiotica CBS118157.</title>
        <authorList>
            <consortium name="The Broad Institute Genomics Platform"/>
            <person name="Cuomo C."/>
            <person name="de Hoog S."/>
            <person name="Gorbushina A."/>
            <person name="Stielow B."/>
            <person name="Teixiera M."/>
            <person name="Abouelleil A."/>
            <person name="Chapman S.B."/>
            <person name="Priest M."/>
            <person name="Young S.K."/>
            <person name="Wortman J."/>
            <person name="Nusbaum C."/>
            <person name="Birren B."/>
        </authorList>
    </citation>
    <scope>NUCLEOTIDE SEQUENCE [LARGE SCALE GENOMIC DNA]</scope>
    <source>
        <strain evidence="8 9">CBS 118157</strain>
    </source>
</reference>
<sequence length="515" mass="55362">MTSTSTPTSPAGEGHLEHRFSRLTMIGLTFGILNTWICLAGSLGIVMPSGSSVAFFYGFIFCVVCNFCLSASVGELSSIWPTAGGQYHYAFALSSEHWKMAMSFWVGWINIAGWLTLITTEAFFASQFISAAAVVGSNGAYVITPWKTYCIFLAVSAFAVALNIFGYRILNRWNEFALFWSITACIVVSITILATGNKTSGNFVFTNFTNTTGWSDGMAWMLGLLQSALSLIGFDAVAHMTEEMKIPRRDAPQAMVAAVGIGGTTGIVFILVMLFSIVDVDTILKTSTGAPVIEMILQATGSPAAAVVLSCALAVCFLNGTNGCVTSGSRLLWAMARDDGAPFSKFLAHIHPGLNVPVRAILAAAVFNILFGLLYLGPTVAFNAYCASCTIFLNLSYAIPVTLLLIQGRGLVKEQRPVFYLGHIKGYIMNVIAVCFVYVTSIFFCFPGALPVDASTMNYVSAVVGIFLMFTSGLWLAKRRQYNGPQFEIILGNEAPNGPHPPDESKPGAEQAETL</sequence>
<dbReference type="RefSeq" id="XP_013312629.1">
    <property type="nucleotide sequence ID" value="XM_013457175.1"/>
</dbReference>
<dbReference type="AlphaFoldDB" id="A0A0D2EBL9"/>
<feature type="transmembrane region" description="Helical" evidence="7">
    <location>
        <begin position="149"/>
        <end position="170"/>
    </location>
</feature>
<dbReference type="Gene3D" id="1.20.1740.10">
    <property type="entry name" value="Amino acid/polyamine transporter I"/>
    <property type="match status" value="1"/>
</dbReference>
<evidence type="ECO:0000256" key="5">
    <source>
        <dbReference type="ARBA" id="ARBA00023136"/>
    </source>
</evidence>
<dbReference type="EMBL" id="KN847321">
    <property type="protein sequence ID" value="KIW52045.1"/>
    <property type="molecule type" value="Genomic_DNA"/>
</dbReference>